<dbReference type="RefSeq" id="WP_114705503.1">
    <property type="nucleotide sequence ID" value="NZ_QDKL01000001.1"/>
</dbReference>
<accession>A0ABY0IHX4</accession>
<dbReference type="Proteomes" id="UP000443582">
    <property type="component" value="Unassembled WGS sequence"/>
</dbReference>
<evidence type="ECO:0000313" key="2">
    <source>
        <dbReference type="Proteomes" id="UP000443582"/>
    </source>
</evidence>
<gene>
    <name evidence="1" type="ORF">DAY19_01950</name>
</gene>
<keyword evidence="2" id="KW-1185">Reference proteome</keyword>
<name>A0ABY0IHX4_9BACT</name>
<sequence length="575" mass="66730">MLTTPVVKDEDTVFPGENWFFYWKTSASLWKSKIEKTSLTDKIIVPINWSFHTDTGDKIDFADQKPETDFKRLYDICRELEKEIIFLLPITPVPYLPNGGIPYLLARTASCDEYGINRASADSEGTIHKFYSFYDPRVYKGFSRFCSQLSEYFEKNEIKAPLWGANCGHYTHGYFRSYLYDRSVAFNSGFSKFIEMKKAELKLDKITADQEQDFIIEYNDTISSIYEDISKNSLKENWQGVKNFSFLEGEMNSIEARMLDQISDTKIIDDALKSLDNGIMPSSILLPNRNKVGIYSDLKKQVINSSRLDEFFNEKTIIADNDFIFKASSAVNIFHNVKDQRSKDQIATSGFLDFCKKHFSWDYRFSNIENFDWEDYVESSFQFFYFNGSEISTERLGKVLKLFMSGGKVIIDIAKLDVALKRRLESFYLENELSVEKIRYLTEINTITMGEGRLLIFNSDDFSESSDDELDNFWKKVTTSIGHSSCQISHSGEIRYKWQERGVASSDLKYDKVKRVSFFNPSSYKQKLSLKYPSEYVFQKMIDQNHVEITNTPHEIELSFMPKGTISLDFGIISE</sequence>
<protein>
    <recommendedName>
        <fullName evidence="3">Glycoside hydrolase family 42 N-terminal domain-containing protein</fullName>
    </recommendedName>
</protein>
<evidence type="ECO:0000313" key="1">
    <source>
        <dbReference type="EMBL" id="RZF22558.1"/>
    </source>
</evidence>
<comment type="caution">
    <text evidence="1">The sequence shown here is derived from an EMBL/GenBank/DDBJ whole genome shotgun (WGS) entry which is preliminary data.</text>
</comment>
<proteinExistence type="predicted"/>
<evidence type="ECO:0008006" key="3">
    <source>
        <dbReference type="Google" id="ProtNLM"/>
    </source>
</evidence>
<organism evidence="1 2">
    <name type="scientific">Halobacteriovorax vibrionivorans</name>
    <dbReference type="NCBI Taxonomy" id="2152716"/>
    <lineage>
        <taxon>Bacteria</taxon>
        <taxon>Pseudomonadati</taxon>
        <taxon>Bdellovibrionota</taxon>
        <taxon>Bacteriovoracia</taxon>
        <taxon>Bacteriovoracales</taxon>
        <taxon>Halobacteriovoraceae</taxon>
        <taxon>Halobacteriovorax</taxon>
    </lineage>
</organism>
<reference evidence="2" key="1">
    <citation type="journal article" date="2019" name="Int. J. Syst. Evol. Microbiol.">
        <title>Halobacteriovorax valvorus sp. nov., a novel prokaryotic predator isolated from coastal seawater of China.</title>
        <authorList>
            <person name="Chen M.-X."/>
        </authorList>
    </citation>
    <scope>NUCLEOTIDE SEQUENCE [LARGE SCALE GENOMIC DNA]</scope>
    <source>
        <strain evidence="2">BL9</strain>
    </source>
</reference>
<dbReference type="EMBL" id="QDKL01000001">
    <property type="protein sequence ID" value="RZF22558.1"/>
    <property type="molecule type" value="Genomic_DNA"/>
</dbReference>